<comment type="similarity">
    <text evidence="1 2">Belongs to the BioY family.</text>
</comment>
<dbReference type="GO" id="GO:0015225">
    <property type="term" value="F:biotin transmembrane transporter activity"/>
    <property type="evidence" value="ECO:0007669"/>
    <property type="project" value="UniProtKB-UniRule"/>
</dbReference>
<evidence type="ECO:0000256" key="3">
    <source>
        <dbReference type="SAM" id="Phobius"/>
    </source>
</evidence>
<keyword evidence="5" id="KW-1185">Reference proteome</keyword>
<reference evidence="4 5" key="1">
    <citation type="submission" date="2019-07" db="EMBL/GenBank/DDBJ databases">
        <title>Georgenia wutianyii sp. nov. and Georgenia *** sp. nov. isolated from plateau pika (Ochotona curzoniae) in the Qinghai-Tibet plateau of China.</title>
        <authorList>
            <person name="Tian Z."/>
        </authorList>
    </citation>
    <scope>NUCLEOTIDE SEQUENCE [LARGE SCALE GENOMIC DNA]</scope>
    <source>
        <strain evidence="4 5">Z446</strain>
    </source>
</reference>
<gene>
    <name evidence="4" type="ORF">FJ693_03685</name>
</gene>
<dbReference type="RefSeq" id="WP_143417183.1">
    <property type="nucleotide sequence ID" value="NZ_VJXR01000006.1"/>
</dbReference>
<evidence type="ECO:0000256" key="1">
    <source>
        <dbReference type="ARBA" id="ARBA00010692"/>
    </source>
</evidence>
<feature type="transmembrane region" description="Helical" evidence="3">
    <location>
        <begin position="57"/>
        <end position="74"/>
    </location>
</feature>
<dbReference type="PIRSF" id="PIRSF016661">
    <property type="entry name" value="BioY"/>
    <property type="match status" value="1"/>
</dbReference>
<protein>
    <recommendedName>
        <fullName evidence="2">Biotin transporter</fullName>
    </recommendedName>
</protein>
<dbReference type="Proteomes" id="UP000318693">
    <property type="component" value="Unassembled WGS sequence"/>
</dbReference>
<feature type="transmembrane region" description="Helical" evidence="3">
    <location>
        <begin position="81"/>
        <end position="98"/>
    </location>
</feature>
<feature type="transmembrane region" description="Helical" evidence="3">
    <location>
        <begin position="138"/>
        <end position="156"/>
    </location>
</feature>
<feature type="transmembrane region" description="Helical" evidence="3">
    <location>
        <begin position="33"/>
        <end position="51"/>
    </location>
</feature>
<keyword evidence="3" id="KW-1133">Transmembrane helix</keyword>
<keyword evidence="2" id="KW-1003">Cell membrane</keyword>
<dbReference type="Pfam" id="PF02632">
    <property type="entry name" value="BioY"/>
    <property type="match status" value="1"/>
</dbReference>
<evidence type="ECO:0000313" key="4">
    <source>
        <dbReference type="EMBL" id="TRW46826.1"/>
    </source>
</evidence>
<dbReference type="GO" id="GO:0005886">
    <property type="term" value="C:plasma membrane"/>
    <property type="evidence" value="ECO:0007669"/>
    <property type="project" value="UniProtKB-SubCell"/>
</dbReference>
<keyword evidence="3" id="KW-0812">Transmembrane</keyword>
<name>A0A552WVW0_9MICO</name>
<dbReference type="PANTHER" id="PTHR34295:SF1">
    <property type="entry name" value="BIOTIN TRANSPORTER BIOY"/>
    <property type="match status" value="1"/>
</dbReference>
<dbReference type="EMBL" id="VJXR01000006">
    <property type="protein sequence ID" value="TRW46826.1"/>
    <property type="molecule type" value="Genomic_DNA"/>
</dbReference>
<dbReference type="Gene3D" id="1.10.1760.20">
    <property type="match status" value="1"/>
</dbReference>
<organism evidence="4 5">
    <name type="scientific">Georgenia yuyongxinii</name>
    <dbReference type="NCBI Taxonomy" id="2589797"/>
    <lineage>
        <taxon>Bacteria</taxon>
        <taxon>Bacillati</taxon>
        <taxon>Actinomycetota</taxon>
        <taxon>Actinomycetes</taxon>
        <taxon>Micrococcales</taxon>
        <taxon>Bogoriellaceae</taxon>
        <taxon>Georgenia</taxon>
    </lineage>
</organism>
<keyword evidence="2 3" id="KW-0472">Membrane</keyword>
<feature type="transmembrane region" description="Helical" evidence="3">
    <location>
        <begin position="168"/>
        <end position="191"/>
    </location>
</feature>
<dbReference type="InterPro" id="IPR003784">
    <property type="entry name" value="BioY"/>
</dbReference>
<dbReference type="PANTHER" id="PTHR34295">
    <property type="entry name" value="BIOTIN TRANSPORTER BIOY"/>
    <property type="match status" value="1"/>
</dbReference>
<evidence type="ECO:0000256" key="2">
    <source>
        <dbReference type="PIRNR" id="PIRNR016661"/>
    </source>
</evidence>
<accession>A0A552WVW0</accession>
<comment type="subcellular location">
    <subcellularLocation>
        <location evidence="2">Cell membrane</location>
        <topology evidence="2">Multi-pass membrane protein</topology>
    </subcellularLocation>
</comment>
<evidence type="ECO:0000313" key="5">
    <source>
        <dbReference type="Proteomes" id="UP000318693"/>
    </source>
</evidence>
<feature type="transmembrane region" description="Helical" evidence="3">
    <location>
        <begin position="104"/>
        <end position="126"/>
    </location>
</feature>
<sequence>MTVAAVPTSPRRVLADALPGAAAAGAAVRARDLVLVLGGAAFVAAVGQAAIPLPFTPVPLTLGTFAVLLVGAALGPARGALSIAVLVLAGVSGIPVFADGNSGWAFASFGYVLGYLPAAACLGWLARRGGDRSAWRTGAAAVAATALVYAVGLPWLMAHLGVGLAEGLALGVTPFLIGDVVKAVAAALLLPGTWRLLGERR</sequence>
<proteinExistence type="inferred from homology"/>
<keyword evidence="2" id="KW-0813">Transport</keyword>
<comment type="caution">
    <text evidence="4">The sequence shown here is derived from an EMBL/GenBank/DDBJ whole genome shotgun (WGS) entry which is preliminary data.</text>
</comment>
<dbReference type="AlphaFoldDB" id="A0A552WVW0"/>